<dbReference type="InterPro" id="IPR046960">
    <property type="entry name" value="PPR_At4g14850-like_plant"/>
</dbReference>
<organism evidence="3 4">
    <name type="scientific">Dillenia turbinata</name>
    <dbReference type="NCBI Taxonomy" id="194707"/>
    <lineage>
        <taxon>Eukaryota</taxon>
        <taxon>Viridiplantae</taxon>
        <taxon>Streptophyta</taxon>
        <taxon>Embryophyta</taxon>
        <taxon>Tracheophyta</taxon>
        <taxon>Spermatophyta</taxon>
        <taxon>Magnoliopsida</taxon>
        <taxon>eudicotyledons</taxon>
        <taxon>Gunneridae</taxon>
        <taxon>Pentapetalae</taxon>
        <taxon>Dilleniales</taxon>
        <taxon>Dilleniaceae</taxon>
        <taxon>Dillenia</taxon>
    </lineage>
</organism>
<gene>
    <name evidence="3" type="ORF">RJ641_007648</name>
</gene>
<keyword evidence="4" id="KW-1185">Reference proteome</keyword>
<dbReference type="PANTHER" id="PTHR47926">
    <property type="entry name" value="PENTATRICOPEPTIDE REPEAT-CONTAINING PROTEIN"/>
    <property type="match status" value="1"/>
</dbReference>
<dbReference type="Proteomes" id="UP001370490">
    <property type="component" value="Unassembled WGS sequence"/>
</dbReference>
<feature type="repeat" description="PPR" evidence="2">
    <location>
        <begin position="94"/>
        <end position="128"/>
    </location>
</feature>
<protein>
    <submittedName>
        <fullName evidence="3">Pentatricopeptide repeat</fullName>
    </submittedName>
</protein>
<dbReference type="EMBL" id="JBAMMX010000015">
    <property type="protein sequence ID" value="KAK6925929.1"/>
    <property type="molecule type" value="Genomic_DNA"/>
</dbReference>
<evidence type="ECO:0000256" key="2">
    <source>
        <dbReference type="PROSITE-ProRule" id="PRU00708"/>
    </source>
</evidence>
<dbReference type="InterPro" id="IPR011990">
    <property type="entry name" value="TPR-like_helical_dom_sf"/>
</dbReference>
<evidence type="ECO:0000256" key="1">
    <source>
        <dbReference type="ARBA" id="ARBA00022737"/>
    </source>
</evidence>
<reference evidence="3 4" key="1">
    <citation type="submission" date="2023-12" db="EMBL/GenBank/DDBJ databases">
        <title>A high-quality genome assembly for Dillenia turbinata (Dilleniales).</title>
        <authorList>
            <person name="Chanderbali A."/>
        </authorList>
    </citation>
    <scope>NUCLEOTIDE SEQUENCE [LARGE SCALE GENOMIC DNA]</scope>
    <source>
        <strain evidence="3">LSX21</strain>
        <tissue evidence="3">Leaf</tissue>
    </source>
</reference>
<keyword evidence="1" id="KW-0677">Repeat</keyword>
<dbReference type="GO" id="GO:0003723">
    <property type="term" value="F:RNA binding"/>
    <property type="evidence" value="ECO:0007669"/>
    <property type="project" value="InterPro"/>
</dbReference>
<evidence type="ECO:0000313" key="3">
    <source>
        <dbReference type="EMBL" id="KAK6925929.1"/>
    </source>
</evidence>
<dbReference type="InterPro" id="IPR002885">
    <property type="entry name" value="PPR_rpt"/>
</dbReference>
<sequence length="193" mass="21643">MNVLYQGVIPDNYTYTHLCVLKACSVSENQQVGLHIHAAVIKVGHDLNLFVGNGLVALYGKCDCLVEDRRILDEMPMEFNGCWTCSKWELVKKSLISLNVMITAFVNNSMLAEAVDLFLQMEVHGVEPDGGPDAVEVFSKMRRSGLIPDSIAFPGRFLDEGWYFFKLMMEEDKISPRIEHFSCMVDLLGCAGE</sequence>
<dbReference type="NCBIfam" id="TIGR00756">
    <property type="entry name" value="PPR"/>
    <property type="match status" value="1"/>
</dbReference>
<dbReference type="GO" id="GO:0009451">
    <property type="term" value="P:RNA modification"/>
    <property type="evidence" value="ECO:0007669"/>
    <property type="project" value="InterPro"/>
</dbReference>
<evidence type="ECO:0000313" key="4">
    <source>
        <dbReference type="Proteomes" id="UP001370490"/>
    </source>
</evidence>
<proteinExistence type="predicted"/>
<comment type="caution">
    <text evidence="3">The sequence shown here is derived from an EMBL/GenBank/DDBJ whole genome shotgun (WGS) entry which is preliminary data.</text>
</comment>
<dbReference type="AlphaFoldDB" id="A0AAN8V3D7"/>
<accession>A0AAN8V3D7</accession>
<dbReference type="Pfam" id="PF01535">
    <property type="entry name" value="PPR"/>
    <property type="match status" value="1"/>
</dbReference>
<dbReference type="PROSITE" id="PS51375">
    <property type="entry name" value="PPR"/>
    <property type="match status" value="1"/>
</dbReference>
<dbReference type="Gene3D" id="1.25.40.10">
    <property type="entry name" value="Tetratricopeptide repeat domain"/>
    <property type="match status" value="1"/>
</dbReference>
<name>A0AAN8V3D7_9MAGN</name>